<comment type="subcellular location">
    <subcellularLocation>
        <location evidence="1">Membrane</location>
        <topology evidence="1">Multi-pass membrane protein</topology>
    </subcellularLocation>
</comment>
<evidence type="ECO:0000313" key="8">
    <source>
        <dbReference type="Proteomes" id="UP000740727"/>
    </source>
</evidence>
<evidence type="ECO:0000256" key="2">
    <source>
        <dbReference type="ARBA" id="ARBA00022692"/>
    </source>
</evidence>
<keyword evidence="3 5" id="KW-1133">Transmembrane helix</keyword>
<sequence>MRKVFRRLVKLFTDRAVWVRQITVTSAAAAVAWLIGDSLITNGGLVAAIVASLSTRISVHKSIREGLGQIVGTAIGASIALLAVWAFDFGFITVAFTVFLCAVIARALHLGEVASINVPVTALIVIGPGLSENTALHRTQSTLIGAAIAILFSYFSHPKTPAGRTIDQISKLGSKCAALLLKMSAGVAAGFTEKDAGNWLAQARLLTEEIPKVRAQALEAKSFARWFPTAEYDEAEELYARGVAVEHTVVQVRTIARTLFDTAVQGGVEEGTQEQIAQALAAASAAISEKLKEFAVVDGEIGDSSITDNVRQAGADLTEKLIEEAKSADPEQLARSISIVTNLERIADSLDQSSPALDKVATPDEPAEQKVIKDFPITRRIRRVFRKYF</sequence>
<gene>
    <name evidence="7" type="ORF">EBT44_01455</name>
</gene>
<keyword evidence="4 5" id="KW-0472">Membrane</keyword>
<dbReference type="EMBL" id="RFXN01000008">
    <property type="protein sequence ID" value="NBR93518.1"/>
    <property type="molecule type" value="Genomic_DNA"/>
</dbReference>
<evidence type="ECO:0000256" key="5">
    <source>
        <dbReference type="SAM" id="Phobius"/>
    </source>
</evidence>
<proteinExistence type="predicted"/>
<evidence type="ECO:0000256" key="1">
    <source>
        <dbReference type="ARBA" id="ARBA00004141"/>
    </source>
</evidence>
<name>A0A965LKD6_9PROT</name>
<protein>
    <recommendedName>
        <fullName evidence="6">Integral membrane bound transporter domain-containing protein</fullName>
    </recommendedName>
</protein>
<evidence type="ECO:0000256" key="4">
    <source>
        <dbReference type="ARBA" id="ARBA00023136"/>
    </source>
</evidence>
<dbReference type="InterPro" id="IPR049453">
    <property type="entry name" value="Memb_transporter_dom"/>
</dbReference>
<accession>A0A965LKD6</accession>
<dbReference type="GO" id="GO:0016020">
    <property type="term" value="C:membrane"/>
    <property type="evidence" value="ECO:0007669"/>
    <property type="project" value="UniProtKB-SubCell"/>
</dbReference>
<keyword evidence="2 5" id="KW-0812">Transmembrane</keyword>
<evidence type="ECO:0000259" key="6">
    <source>
        <dbReference type="Pfam" id="PF13515"/>
    </source>
</evidence>
<dbReference type="Proteomes" id="UP000740727">
    <property type="component" value="Unassembled WGS sequence"/>
</dbReference>
<comment type="caution">
    <text evidence="7">The sequence shown here is derived from an EMBL/GenBank/DDBJ whole genome shotgun (WGS) entry which is preliminary data.</text>
</comment>
<feature type="transmembrane region" description="Helical" evidence="5">
    <location>
        <begin position="39"/>
        <end position="59"/>
    </location>
</feature>
<dbReference type="AlphaFoldDB" id="A0A965LKD6"/>
<evidence type="ECO:0000313" key="7">
    <source>
        <dbReference type="EMBL" id="NBR93518.1"/>
    </source>
</evidence>
<organism evidence="7 8">
    <name type="scientific">Candidatus Fonsibacter lacus</name>
    <dbReference type="NCBI Taxonomy" id="2576439"/>
    <lineage>
        <taxon>Bacteria</taxon>
        <taxon>Pseudomonadati</taxon>
        <taxon>Pseudomonadota</taxon>
        <taxon>Alphaproteobacteria</taxon>
        <taxon>Candidatus Pelagibacterales</taxon>
        <taxon>Candidatus Pelagibacterales incertae sedis</taxon>
        <taxon>Candidatus Fonsibacter</taxon>
    </lineage>
</organism>
<evidence type="ECO:0000256" key="3">
    <source>
        <dbReference type="ARBA" id="ARBA00022989"/>
    </source>
</evidence>
<dbReference type="Pfam" id="PF13515">
    <property type="entry name" value="FUSC_2"/>
    <property type="match status" value="1"/>
</dbReference>
<reference evidence="7" key="1">
    <citation type="submission" date="2018-10" db="EMBL/GenBank/DDBJ databases">
        <title>Iterative Subtractive Binning of Freshwater Chronoseries Metagenomes Recovers Nearly Complete Genomes from over Four Hundred Novel Species.</title>
        <authorList>
            <person name="Rodriguez-R L.M."/>
            <person name="Tsementzi D."/>
            <person name="Luo C."/>
            <person name="Konstantinidis K.T."/>
        </authorList>
    </citation>
    <scope>NUCLEOTIDE SEQUENCE</scope>
    <source>
        <strain evidence="7">WB5_2A_028</strain>
    </source>
</reference>
<feature type="domain" description="Integral membrane bound transporter" evidence="6">
    <location>
        <begin position="31"/>
        <end position="152"/>
    </location>
</feature>